<evidence type="ECO:0000313" key="2">
    <source>
        <dbReference type="EMBL" id="RZD18618.1"/>
    </source>
</evidence>
<sequence>MPENKETIFIVSQKKPELNDYFTKELSNNYNLQFYESINQAYYSVYVSPPSLILIDVRYAFGESENNNKITDLNDIRIIRKNYNNPSDNTESIALKNDCSRIYDDIFNATDDIQKDNVISNIPLVFILSRNFNFKKILDCGYAMRDYIKEPLLKGELHYKVKISALFSRTQLDANPLTKLPGNSSIINEVKNKILSNINCSFAYIDIDNFKSYNDKYGFLSGDEIIMLTSRLIASTTYDISKNHKRNIKRNVFIGHIGGDDFVIISHPNDIVEICSNIISNFDKIIPSFYDETDKSNGYIETHDRSNILRKIPLMSLSISIIPNINKKVSHYGEISEITSSLKYKAKSTPGSKIIIDKRKNK</sequence>
<feature type="domain" description="GGDEF" evidence="1">
    <location>
        <begin position="198"/>
        <end position="359"/>
    </location>
</feature>
<dbReference type="Gene3D" id="3.30.70.270">
    <property type="match status" value="1"/>
</dbReference>
<dbReference type="GO" id="GO:0052621">
    <property type="term" value="F:diguanylate cyclase activity"/>
    <property type="evidence" value="ECO:0007669"/>
    <property type="project" value="TreeGrafter"/>
</dbReference>
<dbReference type="InterPro" id="IPR043128">
    <property type="entry name" value="Rev_trsase/Diguanyl_cyclase"/>
</dbReference>
<dbReference type="GO" id="GO:1902201">
    <property type="term" value="P:negative regulation of bacterial-type flagellum-dependent cell motility"/>
    <property type="evidence" value="ECO:0007669"/>
    <property type="project" value="TreeGrafter"/>
</dbReference>
<evidence type="ECO:0000313" key="3">
    <source>
        <dbReference type="Proteomes" id="UP000319296"/>
    </source>
</evidence>
<dbReference type="PANTHER" id="PTHR45138:SF25">
    <property type="entry name" value="GGDEF DOMAIN PROTEIN"/>
    <property type="match status" value="1"/>
</dbReference>
<dbReference type="SUPFAM" id="SSF55073">
    <property type="entry name" value="Nucleotide cyclase"/>
    <property type="match status" value="1"/>
</dbReference>
<protein>
    <submittedName>
        <fullName evidence="2">GGDEF domain-containing protein</fullName>
    </submittedName>
</protein>
<name>A0A519BMX4_9DELT</name>
<dbReference type="AlphaFoldDB" id="A0A519BMX4"/>
<dbReference type="EMBL" id="SGBB01000007">
    <property type="protein sequence ID" value="RZD18618.1"/>
    <property type="molecule type" value="Genomic_DNA"/>
</dbReference>
<dbReference type="GO" id="GO:0005886">
    <property type="term" value="C:plasma membrane"/>
    <property type="evidence" value="ECO:0007669"/>
    <property type="project" value="TreeGrafter"/>
</dbReference>
<reference evidence="2 3" key="1">
    <citation type="journal article" date="2019" name="ISME J.">
        <title>Insights into ecological role of a new deltaproteobacterial order Candidatus Acidulodesulfobacterales by metagenomics and metatranscriptomics.</title>
        <authorList>
            <person name="Tan S."/>
            <person name="Liu J."/>
            <person name="Fang Y."/>
            <person name="Hedlund B.P."/>
            <person name="Lian Z.H."/>
            <person name="Huang L.Y."/>
            <person name="Li J.T."/>
            <person name="Huang L.N."/>
            <person name="Li W.J."/>
            <person name="Jiang H.C."/>
            <person name="Dong H.L."/>
            <person name="Shu W.S."/>
        </authorList>
    </citation>
    <scope>NUCLEOTIDE SEQUENCE [LARGE SCALE GENOMIC DNA]</scope>
    <source>
        <strain evidence="2">AP1</strain>
    </source>
</reference>
<organism evidence="2 3">
    <name type="scientific">Candidatus Acididesulfobacter diazotrophicus</name>
    <dbReference type="NCBI Taxonomy" id="2597226"/>
    <lineage>
        <taxon>Bacteria</taxon>
        <taxon>Deltaproteobacteria</taxon>
        <taxon>Candidatus Acidulodesulfobacterales</taxon>
        <taxon>Candidatus Acididesulfobacter</taxon>
    </lineage>
</organism>
<dbReference type="Pfam" id="PF00990">
    <property type="entry name" value="GGDEF"/>
    <property type="match status" value="1"/>
</dbReference>
<proteinExistence type="predicted"/>
<dbReference type="PROSITE" id="PS50887">
    <property type="entry name" value="GGDEF"/>
    <property type="match status" value="1"/>
</dbReference>
<dbReference type="InterPro" id="IPR029787">
    <property type="entry name" value="Nucleotide_cyclase"/>
</dbReference>
<accession>A0A519BMX4</accession>
<dbReference type="InterPro" id="IPR050469">
    <property type="entry name" value="Diguanylate_Cyclase"/>
</dbReference>
<dbReference type="GO" id="GO:0043709">
    <property type="term" value="P:cell adhesion involved in single-species biofilm formation"/>
    <property type="evidence" value="ECO:0007669"/>
    <property type="project" value="TreeGrafter"/>
</dbReference>
<evidence type="ECO:0000259" key="1">
    <source>
        <dbReference type="PROSITE" id="PS50887"/>
    </source>
</evidence>
<dbReference type="PANTHER" id="PTHR45138">
    <property type="entry name" value="REGULATORY COMPONENTS OF SENSORY TRANSDUCTION SYSTEM"/>
    <property type="match status" value="1"/>
</dbReference>
<dbReference type="SMART" id="SM00267">
    <property type="entry name" value="GGDEF"/>
    <property type="match status" value="1"/>
</dbReference>
<gene>
    <name evidence="2" type="ORF">EVG15_05325</name>
</gene>
<dbReference type="Proteomes" id="UP000319296">
    <property type="component" value="Unassembled WGS sequence"/>
</dbReference>
<dbReference type="InterPro" id="IPR000160">
    <property type="entry name" value="GGDEF_dom"/>
</dbReference>
<comment type="caution">
    <text evidence="2">The sequence shown here is derived from an EMBL/GenBank/DDBJ whole genome shotgun (WGS) entry which is preliminary data.</text>
</comment>
<dbReference type="CDD" id="cd01949">
    <property type="entry name" value="GGDEF"/>
    <property type="match status" value="1"/>
</dbReference>